<evidence type="ECO:0000313" key="2">
    <source>
        <dbReference type="Proteomes" id="UP000324222"/>
    </source>
</evidence>
<dbReference type="Proteomes" id="UP000324222">
    <property type="component" value="Unassembled WGS sequence"/>
</dbReference>
<dbReference type="AlphaFoldDB" id="A0A5B7E3D0"/>
<protein>
    <submittedName>
        <fullName evidence="1">Uncharacterized protein</fullName>
    </submittedName>
</protein>
<proteinExistence type="predicted"/>
<name>A0A5B7E3D0_PORTR</name>
<organism evidence="1 2">
    <name type="scientific">Portunus trituberculatus</name>
    <name type="common">Swimming crab</name>
    <name type="synonym">Neptunus trituberculatus</name>
    <dbReference type="NCBI Taxonomy" id="210409"/>
    <lineage>
        <taxon>Eukaryota</taxon>
        <taxon>Metazoa</taxon>
        <taxon>Ecdysozoa</taxon>
        <taxon>Arthropoda</taxon>
        <taxon>Crustacea</taxon>
        <taxon>Multicrustacea</taxon>
        <taxon>Malacostraca</taxon>
        <taxon>Eumalacostraca</taxon>
        <taxon>Eucarida</taxon>
        <taxon>Decapoda</taxon>
        <taxon>Pleocyemata</taxon>
        <taxon>Brachyura</taxon>
        <taxon>Eubrachyura</taxon>
        <taxon>Portunoidea</taxon>
        <taxon>Portunidae</taxon>
        <taxon>Portuninae</taxon>
        <taxon>Portunus</taxon>
    </lineage>
</organism>
<keyword evidence="2" id="KW-1185">Reference proteome</keyword>
<gene>
    <name evidence="1" type="ORF">E2C01_021052</name>
</gene>
<dbReference type="EMBL" id="VSRR010001816">
    <property type="protein sequence ID" value="MPC27865.1"/>
    <property type="molecule type" value="Genomic_DNA"/>
</dbReference>
<comment type="caution">
    <text evidence="1">The sequence shown here is derived from an EMBL/GenBank/DDBJ whole genome shotgun (WGS) entry which is preliminary data.</text>
</comment>
<evidence type="ECO:0000313" key="1">
    <source>
        <dbReference type="EMBL" id="MPC27865.1"/>
    </source>
</evidence>
<sequence length="106" mass="11916">MVRVKLFGKIQQANAIKCVTFHNSFRFKELDSIPNRGSNVALRTLDEFLVWHLSGNQFLETVSCVAVSIQHGNQHVPPSTNDFQRGGGWGHLEVVVVTNIIFIRVV</sequence>
<reference evidence="1 2" key="1">
    <citation type="submission" date="2019-05" db="EMBL/GenBank/DDBJ databases">
        <title>Another draft genome of Portunus trituberculatus and its Hox gene families provides insights of decapod evolution.</title>
        <authorList>
            <person name="Jeong J.-H."/>
            <person name="Song I."/>
            <person name="Kim S."/>
            <person name="Choi T."/>
            <person name="Kim D."/>
            <person name="Ryu S."/>
            <person name="Kim W."/>
        </authorList>
    </citation>
    <scope>NUCLEOTIDE SEQUENCE [LARGE SCALE GENOMIC DNA]</scope>
    <source>
        <tissue evidence="1">Muscle</tissue>
    </source>
</reference>
<accession>A0A5B7E3D0</accession>